<dbReference type="PANTHER" id="PTHR34703">
    <property type="entry name" value="ANTIPORTER SUBUNIT MNHG2-RELATED"/>
    <property type="match status" value="1"/>
</dbReference>
<feature type="transmembrane region" description="Helical" evidence="2">
    <location>
        <begin position="66"/>
        <end position="89"/>
    </location>
</feature>
<keyword evidence="2" id="KW-1133">Transmembrane helix</keyword>
<dbReference type="NCBIfam" id="TIGR01300">
    <property type="entry name" value="CPA3_mnhG_phaG"/>
    <property type="match status" value="1"/>
</dbReference>
<gene>
    <name evidence="3" type="ORF">FHX42_004249</name>
</gene>
<evidence type="ECO:0000313" key="4">
    <source>
        <dbReference type="Proteomes" id="UP000569329"/>
    </source>
</evidence>
<dbReference type="AlphaFoldDB" id="A0A839E1A5"/>
<keyword evidence="2" id="KW-0472">Membrane</keyword>
<keyword evidence="4" id="KW-1185">Reference proteome</keyword>
<evidence type="ECO:0000256" key="1">
    <source>
        <dbReference type="ARBA" id="ARBA00008404"/>
    </source>
</evidence>
<feature type="transmembrane region" description="Helical" evidence="2">
    <location>
        <begin position="42"/>
        <end position="60"/>
    </location>
</feature>
<feature type="transmembrane region" description="Helical" evidence="2">
    <location>
        <begin position="6"/>
        <end position="30"/>
    </location>
</feature>
<dbReference type="GO" id="GO:0015385">
    <property type="term" value="F:sodium:proton antiporter activity"/>
    <property type="evidence" value="ECO:0007669"/>
    <property type="project" value="TreeGrafter"/>
</dbReference>
<comment type="caution">
    <text evidence="3">The sequence shown here is derived from an EMBL/GenBank/DDBJ whole genome shotgun (WGS) entry which is preliminary data.</text>
</comment>
<name>A0A839E1A5_9PSEU</name>
<evidence type="ECO:0000256" key="2">
    <source>
        <dbReference type="SAM" id="Phobius"/>
    </source>
</evidence>
<sequence length="115" mass="12291">MTWTDVVAAVFLLAGSLSCLFGAIGILTFPDVVSRLQAATKPQTFGLILIVIGAALRMNAHSASGLLLVVLFQLLTAPVLAQIVGRAAYRADSIRRDTLDTDELADRLHRERSSG</sequence>
<dbReference type="Pfam" id="PF03334">
    <property type="entry name" value="PhaG_MnhG_YufB"/>
    <property type="match status" value="1"/>
</dbReference>
<dbReference type="InterPro" id="IPR005133">
    <property type="entry name" value="PhaG_MnhG_YufB"/>
</dbReference>
<dbReference type="RefSeq" id="WP_182546044.1">
    <property type="nucleotide sequence ID" value="NZ_JACGWZ010000006.1"/>
</dbReference>
<accession>A0A839E1A5</accession>
<dbReference type="Proteomes" id="UP000569329">
    <property type="component" value="Unassembled WGS sequence"/>
</dbReference>
<reference evidence="3 4" key="1">
    <citation type="submission" date="2020-07" db="EMBL/GenBank/DDBJ databases">
        <title>Sequencing the genomes of 1000 actinobacteria strains.</title>
        <authorList>
            <person name="Klenk H.-P."/>
        </authorList>
    </citation>
    <scope>NUCLEOTIDE SEQUENCE [LARGE SCALE GENOMIC DNA]</scope>
    <source>
        <strain evidence="3 4">DSM 45975</strain>
    </source>
</reference>
<organism evidence="3 4">
    <name type="scientific">Halosaccharopolyspora lacisalsi</name>
    <dbReference type="NCBI Taxonomy" id="1000566"/>
    <lineage>
        <taxon>Bacteria</taxon>
        <taxon>Bacillati</taxon>
        <taxon>Actinomycetota</taxon>
        <taxon>Actinomycetes</taxon>
        <taxon>Pseudonocardiales</taxon>
        <taxon>Pseudonocardiaceae</taxon>
        <taxon>Halosaccharopolyspora</taxon>
    </lineage>
</organism>
<dbReference type="EMBL" id="JACGWZ010000006">
    <property type="protein sequence ID" value="MBA8826870.1"/>
    <property type="molecule type" value="Genomic_DNA"/>
</dbReference>
<dbReference type="PANTHER" id="PTHR34703:SF1">
    <property type="entry name" value="ANTIPORTER SUBUNIT MNHG2-RELATED"/>
    <property type="match status" value="1"/>
</dbReference>
<dbReference type="NCBIfam" id="NF009314">
    <property type="entry name" value="PRK12674.1-2"/>
    <property type="match status" value="1"/>
</dbReference>
<protein>
    <submittedName>
        <fullName evidence="3">Multicomponent Na+:H+ antiporter subunit G</fullName>
    </submittedName>
</protein>
<proteinExistence type="inferred from homology"/>
<evidence type="ECO:0000313" key="3">
    <source>
        <dbReference type="EMBL" id="MBA8826870.1"/>
    </source>
</evidence>
<comment type="similarity">
    <text evidence="1">Belongs to the CPA3 antiporters (TC 2.A.63) subunit G family.</text>
</comment>
<keyword evidence="2" id="KW-0812">Transmembrane</keyword>